<protein>
    <recommendedName>
        <fullName evidence="5">Protein kinase domain-containing protein</fullName>
    </recommendedName>
</protein>
<feature type="region of interest" description="Disordered" evidence="2">
    <location>
        <begin position="1"/>
        <end position="49"/>
    </location>
</feature>
<dbReference type="AlphaFoldDB" id="A0AAV6WB56"/>
<dbReference type="InterPro" id="IPR047173">
    <property type="entry name" value="STRAD_A/B-like"/>
</dbReference>
<reference evidence="3" key="1">
    <citation type="submission" date="2019-10" db="EMBL/GenBank/DDBJ databases">
        <authorList>
            <person name="Zhang R."/>
            <person name="Pan Y."/>
            <person name="Wang J."/>
            <person name="Ma R."/>
            <person name="Yu S."/>
        </authorList>
    </citation>
    <scope>NUCLEOTIDE SEQUENCE</scope>
    <source>
        <strain evidence="3">LA-IB0</strain>
        <tissue evidence="3">Leaf</tissue>
    </source>
</reference>
<comment type="similarity">
    <text evidence="1">Belongs to the protein kinase superfamily. STE Ser/Thr protein kinase family. STE20 subfamily.</text>
</comment>
<evidence type="ECO:0008006" key="5">
    <source>
        <dbReference type="Google" id="ProtNLM"/>
    </source>
</evidence>
<evidence type="ECO:0000256" key="1">
    <source>
        <dbReference type="ARBA" id="ARBA00008874"/>
    </source>
</evidence>
<dbReference type="Gene3D" id="1.10.510.10">
    <property type="entry name" value="Transferase(Phosphotransferase) domain 1"/>
    <property type="match status" value="1"/>
</dbReference>
<evidence type="ECO:0000313" key="4">
    <source>
        <dbReference type="Proteomes" id="UP000826271"/>
    </source>
</evidence>
<keyword evidence="4" id="KW-1185">Reference proteome</keyword>
<dbReference type="EMBL" id="WHWC01000016">
    <property type="protein sequence ID" value="KAG8367284.1"/>
    <property type="molecule type" value="Genomic_DNA"/>
</dbReference>
<evidence type="ECO:0000313" key="3">
    <source>
        <dbReference type="EMBL" id="KAG8367284.1"/>
    </source>
</evidence>
<evidence type="ECO:0000256" key="2">
    <source>
        <dbReference type="SAM" id="MobiDB-lite"/>
    </source>
</evidence>
<proteinExistence type="inferred from homology"/>
<dbReference type="Proteomes" id="UP000826271">
    <property type="component" value="Unassembled WGS sequence"/>
</dbReference>
<name>A0AAV6WB56_9LAMI</name>
<organism evidence="3 4">
    <name type="scientific">Buddleja alternifolia</name>
    <dbReference type="NCBI Taxonomy" id="168488"/>
    <lineage>
        <taxon>Eukaryota</taxon>
        <taxon>Viridiplantae</taxon>
        <taxon>Streptophyta</taxon>
        <taxon>Embryophyta</taxon>
        <taxon>Tracheophyta</taxon>
        <taxon>Spermatophyta</taxon>
        <taxon>Magnoliopsida</taxon>
        <taxon>eudicotyledons</taxon>
        <taxon>Gunneridae</taxon>
        <taxon>Pentapetalae</taxon>
        <taxon>asterids</taxon>
        <taxon>lamiids</taxon>
        <taxon>Lamiales</taxon>
        <taxon>Scrophulariaceae</taxon>
        <taxon>Buddlejeae</taxon>
        <taxon>Buddleja</taxon>
    </lineage>
</organism>
<dbReference type="SUPFAM" id="SSF56112">
    <property type="entry name" value="Protein kinase-like (PK-like)"/>
    <property type="match status" value="1"/>
</dbReference>
<gene>
    <name evidence="3" type="ORF">BUALT_Bualt16G0056400</name>
</gene>
<dbReference type="GO" id="GO:0043539">
    <property type="term" value="F:protein serine/threonine kinase activator activity"/>
    <property type="evidence" value="ECO:0007669"/>
    <property type="project" value="InterPro"/>
</dbReference>
<comment type="caution">
    <text evidence="3">The sequence shown here is derived from an EMBL/GenBank/DDBJ whole genome shotgun (WGS) entry which is preliminary data.</text>
</comment>
<feature type="compositionally biased region" description="Basic and acidic residues" evidence="2">
    <location>
        <begin position="1"/>
        <end position="48"/>
    </location>
</feature>
<sequence length="237" mass="26963">MKMGSKKEEGETSTIEKKKNDSETFSTIEKKKNEGPSSTMEKKERSNEENTMPNICVFYSISHKTEIMHLIGKSNNSMVLVYKANRRPIAKKDAPGANSGTQHVSVKCVHRDCQPQVVRNLTRDVKRNRLISLHANIIESFDYKGYHSVAFPLMEQSLRSLMHARFSKGFPEDCIVVDLKETLKSLCFIHSKGDVHLQINMELAYGGLEVSSEKDIEDELLKIEAYKGLPGRWNDKN</sequence>
<dbReference type="PANTHER" id="PTHR48014:SF7">
    <property type="entry name" value="SERINE_THREONINE-PROTEIN KINASE BLUS1"/>
    <property type="match status" value="1"/>
</dbReference>
<accession>A0AAV6WB56</accession>
<dbReference type="PANTHER" id="PTHR48014">
    <property type="entry name" value="SERINE/THREONINE-PROTEIN KINASE FRAY2"/>
    <property type="match status" value="1"/>
</dbReference>
<dbReference type="InterPro" id="IPR011009">
    <property type="entry name" value="Kinase-like_dom_sf"/>
</dbReference>